<dbReference type="InterPro" id="IPR013783">
    <property type="entry name" value="Ig-like_fold"/>
</dbReference>
<dbReference type="Proteomes" id="UP000061457">
    <property type="component" value="Chromosome II"/>
</dbReference>
<dbReference type="InterPro" id="IPR004852">
    <property type="entry name" value="Di-haem_cyt_c_peroxidsae"/>
</dbReference>
<evidence type="ECO:0000256" key="2">
    <source>
        <dbReference type="ARBA" id="ARBA00022617"/>
    </source>
</evidence>
<dbReference type="PATRIC" id="fig|161398.10.peg.3662"/>
<proteinExistence type="predicted"/>
<accession>A0A0S2K6L8</accession>
<evidence type="ECO:0000256" key="1">
    <source>
        <dbReference type="ARBA" id="ARBA00004196"/>
    </source>
</evidence>
<evidence type="ECO:0000256" key="5">
    <source>
        <dbReference type="ARBA" id="ARBA00023002"/>
    </source>
</evidence>
<keyword evidence="12" id="KW-0575">Peroxidase</keyword>
<evidence type="ECO:0000256" key="7">
    <source>
        <dbReference type="PROSITE-ProRule" id="PRU00433"/>
    </source>
</evidence>
<evidence type="ECO:0000259" key="10">
    <source>
        <dbReference type="PROSITE" id="PS50853"/>
    </source>
</evidence>
<dbReference type="InterPro" id="IPR036116">
    <property type="entry name" value="FN3_sf"/>
</dbReference>
<dbReference type="RefSeq" id="WP_058031951.1">
    <property type="nucleotide sequence ID" value="NZ_CP013188.1"/>
</dbReference>
<keyword evidence="2 7" id="KW-0349">Heme</keyword>
<keyword evidence="13" id="KW-1185">Reference proteome</keyword>
<dbReference type="GO" id="GO:0046872">
    <property type="term" value="F:metal ion binding"/>
    <property type="evidence" value="ECO:0007669"/>
    <property type="project" value="UniProtKB-KW"/>
</dbReference>
<reference evidence="13" key="1">
    <citation type="submission" date="2015-11" db="EMBL/GenBank/DDBJ databases">
        <authorList>
            <person name="Kim K.M."/>
        </authorList>
    </citation>
    <scope>NUCLEOTIDE SEQUENCE [LARGE SCALE GENOMIC DNA]</scope>
    <source>
        <strain evidence="13">KCTC 12086</strain>
    </source>
</reference>
<dbReference type="GO" id="GO:0004130">
    <property type="term" value="F:cytochrome-c peroxidase activity"/>
    <property type="evidence" value="ECO:0007669"/>
    <property type="project" value="TreeGrafter"/>
</dbReference>
<feature type="domain" description="Cytochrome c" evidence="11">
    <location>
        <begin position="407"/>
        <end position="567"/>
    </location>
</feature>
<dbReference type="PANTHER" id="PTHR30600:SF10">
    <property type="entry name" value="BLL6722 PROTEIN"/>
    <property type="match status" value="1"/>
</dbReference>
<keyword evidence="3 7" id="KW-0479">Metal-binding</keyword>
<dbReference type="Pfam" id="PF03150">
    <property type="entry name" value="CCP_MauG"/>
    <property type="match status" value="1"/>
</dbReference>
<dbReference type="GO" id="GO:0030313">
    <property type="term" value="C:cell envelope"/>
    <property type="evidence" value="ECO:0007669"/>
    <property type="project" value="UniProtKB-SubCell"/>
</dbReference>
<sequence>MFGQRHHSGLVKLCYASLFSAALFANASTSIETSAPTELVAKVRTSTEVGLSWQAPEGVSGIRAYRIFRDGQRIGRTTMTFFVDSNASPGVAHTYHVQGVARGKITSLASNSDTVKTLAHDNNDGLRNGSVIRIGIERLSDHCGSNDVTAIADDALNDCLDKVLDSAGIAPQLENLQAYVARYRRQEDRELIELGKRLFFSKALSQNHDTSCASCHHPAESCGSDGLSLSIGVDAENPDVMGLGRTDGITVPAVGRTSPAVCNSALWVGSMFWDQRVKLRQANRDSEVGLVSTAPIQTPEIDVTRAMNEQVDANDPLRLLMAQAHFPITAPAEMGDPSGFESPQAYREFIAARLSTQWKPLFAKAFGDDSVNFMRIARAMSAYQASFMFIDNPFFDYVQGEHEKLTADEKRGALFFYTSAGCANCHDGAMFTPERTRGPLYPQIGSHGVADGNAKNQFRMPSLLNVGITAPYGDKGVFATLERVIEHYSDVTGSLERFYGEKETCQLPQFQHLSESQCDEVVGEADSFVLTLNEQNRAASDRSDEAIIRGFSEEQVKLLAAFLRTLTDPEAKAGSNEVKALIPPQDGGPDGHQFDAIDGQGNAL</sequence>
<comment type="subcellular location">
    <subcellularLocation>
        <location evidence="1">Cell envelope</location>
    </subcellularLocation>
</comment>
<dbReference type="InterPro" id="IPR051395">
    <property type="entry name" value="Cytochrome_c_Peroxidase/MauG"/>
</dbReference>
<evidence type="ECO:0000256" key="4">
    <source>
        <dbReference type="ARBA" id="ARBA00022729"/>
    </source>
</evidence>
<dbReference type="GO" id="GO:0020037">
    <property type="term" value="F:heme binding"/>
    <property type="evidence" value="ECO:0007669"/>
    <property type="project" value="InterPro"/>
</dbReference>
<evidence type="ECO:0000313" key="13">
    <source>
        <dbReference type="Proteomes" id="UP000061457"/>
    </source>
</evidence>
<evidence type="ECO:0000256" key="8">
    <source>
        <dbReference type="SAM" id="MobiDB-lite"/>
    </source>
</evidence>
<feature type="domain" description="Fibronectin type-III" evidence="10">
    <location>
        <begin position="35"/>
        <end position="120"/>
    </location>
</feature>
<dbReference type="CDD" id="cd00063">
    <property type="entry name" value="FN3"/>
    <property type="match status" value="1"/>
</dbReference>
<name>A0A0S2K6L8_9GAMM</name>
<evidence type="ECO:0000256" key="3">
    <source>
        <dbReference type="ARBA" id="ARBA00022723"/>
    </source>
</evidence>
<keyword evidence="5" id="KW-0560">Oxidoreductase</keyword>
<dbReference type="InterPro" id="IPR009056">
    <property type="entry name" value="Cyt_c-like_dom"/>
</dbReference>
<dbReference type="InterPro" id="IPR003961">
    <property type="entry name" value="FN3_dom"/>
</dbReference>
<dbReference type="GO" id="GO:0009055">
    <property type="term" value="F:electron transfer activity"/>
    <property type="evidence" value="ECO:0007669"/>
    <property type="project" value="InterPro"/>
</dbReference>
<evidence type="ECO:0000313" key="12">
    <source>
        <dbReference type="EMBL" id="ALO44064.1"/>
    </source>
</evidence>
<evidence type="ECO:0000256" key="6">
    <source>
        <dbReference type="ARBA" id="ARBA00023004"/>
    </source>
</evidence>
<dbReference type="AlphaFoldDB" id="A0A0S2K6L8"/>
<dbReference type="EMBL" id="CP013188">
    <property type="protein sequence ID" value="ALO44064.1"/>
    <property type="molecule type" value="Genomic_DNA"/>
</dbReference>
<feature type="signal peptide" evidence="9">
    <location>
        <begin position="1"/>
        <end position="27"/>
    </location>
</feature>
<keyword evidence="6 7" id="KW-0408">Iron</keyword>
<protein>
    <submittedName>
        <fullName evidence="12">Cytochrome c peroxidase</fullName>
    </submittedName>
</protein>
<keyword evidence="4 9" id="KW-0732">Signal</keyword>
<evidence type="ECO:0000259" key="11">
    <source>
        <dbReference type="PROSITE" id="PS51007"/>
    </source>
</evidence>
<dbReference type="Gene3D" id="2.60.40.10">
    <property type="entry name" value="Immunoglobulins"/>
    <property type="match status" value="1"/>
</dbReference>
<evidence type="ECO:0000256" key="9">
    <source>
        <dbReference type="SAM" id="SignalP"/>
    </source>
</evidence>
<dbReference type="OrthoDB" id="9805202at2"/>
<dbReference type="KEGG" id="pphe:PP2015_3590"/>
<gene>
    <name evidence="12" type="ORF">PP2015_3590</name>
</gene>
<feature type="chain" id="PRO_5006601171" evidence="9">
    <location>
        <begin position="28"/>
        <end position="604"/>
    </location>
</feature>
<dbReference type="PANTHER" id="PTHR30600">
    <property type="entry name" value="CYTOCHROME C PEROXIDASE-RELATED"/>
    <property type="match status" value="1"/>
</dbReference>
<dbReference type="STRING" id="161398.PP2015_3590"/>
<organism evidence="12 13">
    <name type="scientific">Pseudoalteromonas phenolica</name>
    <dbReference type="NCBI Taxonomy" id="161398"/>
    <lineage>
        <taxon>Bacteria</taxon>
        <taxon>Pseudomonadati</taxon>
        <taxon>Pseudomonadota</taxon>
        <taxon>Gammaproteobacteria</taxon>
        <taxon>Alteromonadales</taxon>
        <taxon>Pseudoalteromonadaceae</taxon>
        <taxon>Pseudoalteromonas</taxon>
    </lineage>
</organism>
<dbReference type="PROSITE" id="PS50853">
    <property type="entry name" value="FN3"/>
    <property type="match status" value="1"/>
</dbReference>
<dbReference type="SUPFAM" id="SSF46626">
    <property type="entry name" value="Cytochrome c"/>
    <property type="match status" value="2"/>
</dbReference>
<dbReference type="Gene3D" id="1.10.760.10">
    <property type="entry name" value="Cytochrome c-like domain"/>
    <property type="match status" value="2"/>
</dbReference>
<feature type="region of interest" description="Disordered" evidence="8">
    <location>
        <begin position="579"/>
        <end position="604"/>
    </location>
</feature>
<dbReference type="InterPro" id="IPR036909">
    <property type="entry name" value="Cyt_c-like_dom_sf"/>
</dbReference>
<dbReference type="SUPFAM" id="SSF49265">
    <property type="entry name" value="Fibronectin type III"/>
    <property type="match status" value="1"/>
</dbReference>
<dbReference type="PROSITE" id="PS51007">
    <property type="entry name" value="CYTC"/>
    <property type="match status" value="1"/>
</dbReference>